<gene>
    <name evidence="1" type="ORF">ZHAS_00014221</name>
</gene>
<reference evidence="1 3" key="1">
    <citation type="journal article" date="2014" name="BMC Genomics">
        <title>Genome sequence of Anopheles sinensis provides insight into genetics basis of mosquito competence for malaria parasites.</title>
        <authorList>
            <person name="Zhou D."/>
            <person name="Zhang D."/>
            <person name="Ding G."/>
            <person name="Shi L."/>
            <person name="Hou Q."/>
            <person name="Ye Y."/>
            <person name="Xu Y."/>
            <person name="Zhou H."/>
            <person name="Xiong C."/>
            <person name="Li S."/>
            <person name="Yu J."/>
            <person name="Hong S."/>
            <person name="Yu X."/>
            <person name="Zou P."/>
            <person name="Chen C."/>
            <person name="Chang X."/>
            <person name="Wang W."/>
            <person name="Lv Y."/>
            <person name="Sun Y."/>
            <person name="Ma L."/>
            <person name="Shen B."/>
            <person name="Zhu C."/>
        </authorList>
    </citation>
    <scope>NUCLEOTIDE SEQUENCE [LARGE SCALE GENOMIC DNA]</scope>
</reference>
<dbReference type="EMBL" id="ATLV01021267">
    <property type="status" value="NOT_ANNOTATED_CDS"/>
    <property type="molecule type" value="Genomic_DNA"/>
</dbReference>
<dbReference type="EnsemblMetazoa" id="ASIC014221-RA">
    <property type="protein sequence ID" value="ASIC014221-PA"/>
    <property type="gene ID" value="ASIC014221"/>
</dbReference>
<dbReference type="EMBL" id="KE525315">
    <property type="protein sequence ID" value="KFB46216.1"/>
    <property type="molecule type" value="Genomic_DNA"/>
</dbReference>
<dbReference type="VEuPathDB" id="VectorBase:ASIC014221"/>
<reference evidence="2" key="2">
    <citation type="submission" date="2020-05" db="UniProtKB">
        <authorList>
            <consortium name="EnsemblMetazoa"/>
        </authorList>
    </citation>
    <scope>IDENTIFICATION</scope>
</reference>
<dbReference type="Proteomes" id="UP000030765">
    <property type="component" value="Unassembled WGS sequence"/>
</dbReference>
<evidence type="ECO:0000313" key="1">
    <source>
        <dbReference type="EMBL" id="KFB46216.1"/>
    </source>
</evidence>
<accession>A0A084W7M2</accession>
<organism evidence="1">
    <name type="scientific">Anopheles sinensis</name>
    <name type="common">Mosquito</name>
    <dbReference type="NCBI Taxonomy" id="74873"/>
    <lineage>
        <taxon>Eukaryota</taxon>
        <taxon>Metazoa</taxon>
        <taxon>Ecdysozoa</taxon>
        <taxon>Arthropoda</taxon>
        <taxon>Hexapoda</taxon>
        <taxon>Insecta</taxon>
        <taxon>Pterygota</taxon>
        <taxon>Neoptera</taxon>
        <taxon>Endopterygota</taxon>
        <taxon>Diptera</taxon>
        <taxon>Nematocera</taxon>
        <taxon>Culicoidea</taxon>
        <taxon>Culicidae</taxon>
        <taxon>Anophelinae</taxon>
        <taxon>Anopheles</taxon>
    </lineage>
</organism>
<sequence>MNEIKQISHLAVYFAQALKKERSYGRAFCLSRFPCKSSRVECYSTTTLKNARTLPAPAGASAKAQKYILHVTRSAFHSVLSKQWHRHAAPSVPPVPLWVMLFREKRSFRLQHLGLGRTVCLSIPSLSWERPTGVPSARYEQCGDGPGIGKRL</sequence>
<proteinExistence type="predicted"/>
<evidence type="ECO:0000313" key="3">
    <source>
        <dbReference type="Proteomes" id="UP000030765"/>
    </source>
</evidence>
<evidence type="ECO:0000313" key="2">
    <source>
        <dbReference type="EnsemblMetazoa" id="ASIC014221-PA"/>
    </source>
</evidence>
<dbReference type="AlphaFoldDB" id="A0A084W7M2"/>
<name>A0A084W7M2_ANOSI</name>
<protein>
    <submittedName>
        <fullName evidence="1 2">Uncharacterized protein</fullName>
    </submittedName>
</protein>
<keyword evidence="3" id="KW-1185">Reference proteome</keyword>